<dbReference type="InterPro" id="IPR044992">
    <property type="entry name" value="ChyE-like"/>
</dbReference>
<reference evidence="2" key="1">
    <citation type="submission" date="2021-12" db="EMBL/GenBank/DDBJ databases">
        <authorList>
            <person name="Rodrigo-Torres L."/>
            <person name="Arahal R. D."/>
            <person name="Lucena T."/>
        </authorList>
    </citation>
    <scope>NUCLEOTIDE SEQUENCE</scope>
    <source>
        <strain evidence="2">CECT 8226</strain>
    </source>
</reference>
<dbReference type="PROSITE" id="PS51273">
    <property type="entry name" value="GATASE_TYPE_1"/>
    <property type="match status" value="1"/>
</dbReference>
<name>A0ABM8ZMR9_9VIBR</name>
<feature type="domain" description="Glutamine amidotransferase" evidence="1">
    <location>
        <begin position="53"/>
        <end position="187"/>
    </location>
</feature>
<dbReference type="Gene3D" id="3.40.50.880">
    <property type="match status" value="1"/>
</dbReference>
<proteinExistence type="predicted"/>
<dbReference type="GO" id="GO:0004088">
    <property type="term" value="F:carbamoyl-phosphate synthase (glutamine-hydrolyzing) activity"/>
    <property type="evidence" value="ECO:0007669"/>
    <property type="project" value="UniProtKB-EC"/>
</dbReference>
<sequence>MNIGIIVCDRVDPILSAEFGEFADMIIETLSPHGDFNYQLFDAMEGVLPMTDHGCDGFIITGSTFDAYADIDWINQLAQWIVTCDEAQTPLIGICFGHQIIARALGAQVAKSNKGWGIGMSVNQVTGQHDWMQPRKEMINILVSHQDQVLQLPDSLTTIASSDFCPNYMLIKQDHILTIQGHPEFSTDFEYKLLERKRELVGEEAYQNARTSLELLPDSALIMQWFAQFFYRAVA</sequence>
<evidence type="ECO:0000259" key="1">
    <source>
        <dbReference type="Pfam" id="PF00117"/>
    </source>
</evidence>
<dbReference type="EC" id="6.3.5.5" evidence="2"/>
<accession>A0ABM8ZMR9</accession>
<evidence type="ECO:0000313" key="3">
    <source>
        <dbReference type="Proteomes" id="UP000838160"/>
    </source>
</evidence>
<evidence type="ECO:0000313" key="2">
    <source>
        <dbReference type="EMBL" id="CAH0529816.1"/>
    </source>
</evidence>
<dbReference type="RefSeq" id="WP_237486378.1">
    <property type="nucleotide sequence ID" value="NZ_CAKLCM010000003.1"/>
</dbReference>
<dbReference type="SUPFAM" id="SSF52317">
    <property type="entry name" value="Class I glutamine amidotransferase-like"/>
    <property type="match status" value="1"/>
</dbReference>
<dbReference type="CDD" id="cd01741">
    <property type="entry name" value="GATase1_1"/>
    <property type="match status" value="1"/>
</dbReference>
<dbReference type="Pfam" id="PF00117">
    <property type="entry name" value="GATase"/>
    <property type="match status" value="1"/>
</dbReference>
<dbReference type="PANTHER" id="PTHR42695">
    <property type="entry name" value="GLUTAMINE AMIDOTRANSFERASE YLR126C-RELATED"/>
    <property type="match status" value="1"/>
</dbReference>
<gene>
    <name evidence="2" type="primary">carA_2</name>
    <name evidence="2" type="ORF">VHP8226_03572</name>
</gene>
<dbReference type="InterPro" id="IPR017926">
    <property type="entry name" value="GATASE"/>
</dbReference>
<dbReference type="Proteomes" id="UP000838160">
    <property type="component" value="Unassembled WGS sequence"/>
</dbReference>
<dbReference type="PANTHER" id="PTHR42695:SF5">
    <property type="entry name" value="GLUTAMINE AMIDOTRANSFERASE YLR126C-RELATED"/>
    <property type="match status" value="1"/>
</dbReference>
<dbReference type="EMBL" id="CAKLCM010000003">
    <property type="protein sequence ID" value="CAH0529816.1"/>
    <property type="molecule type" value="Genomic_DNA"/>
</dbReference>
<dbReference type="InterPro" id="IPR029062">
    <property type="entry name" value="Class_I_gatase-like"/>
</dbReference>
<organism evidence="2 3">
    <name type="scientific">Vibrio hippocampi</name>
    <dbReference type="NCBI Taxonomy" id="654686"/>
    <lineage>
        <taxon>Bacteria</taxon>
        <taxon>Pseudomonadati</taxon>
        <taxon>Pseudomonadota</taxon>
        <taxon>Gammaproteobacteria</taxon>
        <taxon>Vibrionales</taxon>
        <taxon>Vibrionaceae</taxon>
        <taxon>Vibrio</taxon>
    </lineage>
</organism>
<protein>
    <submittedName>
        <fullName evidence="2">Carbamoyl-phosphate synthase small chain</fullName>
        <ecNumber evidence="2">6.3.5.5</ecNumber>
    </submittedName>
</protein>
<comment type="caution">
    <text evidence="2">The sequence shown here is derived from an EMBL/GenBank/DDBJ whole genome shotgun (WGS) entry which is preliminary data.</text>
</comment>
<keyword evidence="2" id="KW-0436">Ligase</keyword>
<keyword evidence="3" id="KW-1185">Reference proteome</keyword>